<comment type="caution">
    <text evidence="1">The sequence shown here is derived from an EMBL/GenBank/DDBJ whole genome shotgun (WGS) entry which is preliminary data.</text>
</comment>
<name>A0A645FGT7_9ZZZZ</name>
<gene>
    <name evidence="1" type="ORF">SDC9_160947</name>
</gene>
<proteinExistence type="predicted"/>
<accession>A0A645FGT7</accession>
<dbReference type="EMBL" id="VSSQ01060146">
    <property type="protein sequence ID" value="MPN13625.1"/>
    <property type="molecule type" value="Genomic_DNA"/>
</dbReference>
<sequence>MSGMTKEEFWKNFNIGREVQLSGNFIYDGLLIFDQMEHFSNEDEIFEFLYFVSVGLERLLKACVVLIEHSDDTDQKEFEQGLITHNHSDLLMRVEKKHQLNLGKYIKSLFNY</sequence>
<organism evidence="1">
    <name type="scientific">bioreactor metagenome</name>
    <dbReference type="NCBI Taxonomy" id="1076179"/>
    <lineage>
        <taxon>unclassified sequences</taxon>
        <taxon>metagenomes</taxon>
        <taxon>ecological metagenomes</taxon>
    </lineage>
</organism>
<dbReference type="AlphaFoldDB" id="A0A645FGT7"/>
<evidence type="ECO:0000313" key="1">
    <source>
        <dbReference type="EMBL" id="MPN13625.1"/>
    </source>
</evidence>
<reference evidence="1" key="1">
    <citation type="submission" date="2019-08" db="EMBL/GenBank/DDBJ databases">
        <authorList>
            <person name="Kucharzyk K."/>
            <person name="Murdoch R.W."/>
            <person name="Higgins S."/>
            <person name="Loffler F."/>
        </authorList>
    </citation>
    <scope>NUCLEOTIDE SEQUENCE</scope>
</reference>
<protein>
    <submittedName>
        <fullName evidence="1">Uncharacterized protein</fullName>
    </submittedName>
</protein>